<dbReference type="AlphaFoldDB" id="A0A9D2FHE4"/>
<reference evidence="8" key="1">
    <citation type="journal article" date="2021" name="PeerJ">
        <title>Extensive microbial diversity within the chicken gut microbiome revealed by metagenomics and culture.</title>
        <authorList>
            <person name="Gilroy R."/>
            <person name="Ravi A."/>
            <person name="Getino M."/>
            <person name="Pursley I."/>
            <person name="Horton D.L."/>
            <person name="Alikhan N.F."/>
            <person name="Baker D."/>
            <person name="Gharbi K."/>
            <person name="Hall N."/>
            <person name="Watson M."/>
            <person name="Adriaenssens E.M."/>
            <person name="Foster-Nyarko E."/>
            <person name="Jarju S."/>
            <person name="Secka A."/>
            <person name="Antonio M."/>
            <person name="Oren A."/>
            <person name="Chaudhuri R.R."/>
            <person name="La Ragione R."/>
            <person name="Hildebrand F."/>
            <person name="Pallen M.J."/>
        </authorList>
    </citation>
    <scope>NUCLEOTIDE SEQUENCE</scope>
    <source>
        <strain evidence="8">CHK188-11489</strain>
    </source>
</reference>
<name>A0A9D2FHE4_9FIRM</name>
<evidence type="ECO:0000256" key="5">
    <source>
        <dbReference type="ARBA" id="ARBA00023136"/>
    </source>
</evidence>
<comment type="subcellular location">
    <subcellularLocation>
        <location evidence="1">Membrane</location>
        <topology evidence="1">Multi-pass membrane protein</topology>
    </subcellularLocation>
</comment>
<dbReference type="PANTHER" id="PTHR48041:SF139">
    <property type="entry name" value="PROTEIN SCARLET"/>
    <property type="match status" value="1"/>
</dbReference>
<sequence length="302" mass="32743">MSGAQVSRLAQVQIYLGKHWRLFVNERGWKVLLFAAIISAIVLPVLGGNMFVYTAETFQGTFTLVSACIWIGIFNSIQSICKERAILKREHRAGLHMSSYIASHLIFQAGICLLQAGILLGISAAFLHYPAVTPLFGSTMLEFFITYFLVTYAADALGLAISAIVRTPTTAMTVMPFVLIVQLLFSGMLFTLQGPAALVGSLTISKWGMNAACVSADYNNLENTELVNTSVALQNIASREGYPLDGGQVDALLEEYYQVSVNEDYGHAAANLAVDWGVLALQAAVYGAAAVLALEFVDRDKR</sequence>
<accession>A0A9D2FHE4</accession>
<keyword evidence="3 6" id="KW-0812">Transmembrane</keyword>
<evidence type="ECO:0000256" key="1">
    <source>
        <dbReference type="ARBA" id="ARBA00004141"/>
    </source>
</evidence>
<feature type="transmembrane region" description="Helical" evidence="6">
    <location>
        <begin position="276"/>
        <end position="297"/>
    </location>
</feature>
<reference evidence="8" key="2">
    <citation type="submission" date="2021-04" db="EMBL/GenBank/DDBJ databases">
        <authorList>
            <person name="Gilroy R."/>
        </authorList>
    </citation>
    <scope>NUCLEOTIDE SEQUENCE</scope>
    <source>
        <strain evidence="8">CHK188-11489</strain>
    </source>
</reference>
<feature type="transmembrane region" description="Helical" evidence="6">
    <location>
        <begin position="58"/>
        <end position="77"/>
    </location>
</feature>
<evidence type="ECO:0000313" key="8">
    <source>
        <dbReference type="EMBL" id="HIZ61264.1"/>
    </source>
</evidence>
<feature type="transmembrane region" description="Helical" evidence="6">
    <location>
        <begin position="31"/>
        <end position="52"/>
    </location>
</feature>
<evidence type="ECO:0000256" key="3">
    <source>
        <dbReference type="ARBA" id="ARBA00022692"/>
    </source>
</evidence>
<dbReference type="InterPro" id="IPR013525">
    <property type="entry name" value="ABC2_TM"/>
</dbReference>
<dbReference type="EMBL" id="DXBF01000007">
    <property type="protein sequence ID" value="HIZ61264.1"/>
    <property type="molecule type" value="Genomic_DNA"/>
</dbReference>
<evidence type="ECO:0000259" key="7">
    <source>
        <dbReference type="Pfam" id="PF01061"/>
    </source>
</evidence>
<evidence type="ECO:0000256" key="2">
    <source>
        <dbReference type="ARBA" id="ARBA00022448"/>
    </source>
</evidence>
<keyword evidence="2" id="KW-0813">Transport</keyword>
<comment type="caution">
    <text evidence="8">The sequence shown here is derived from an EMBL/GenBank/DDBJ whole genome shotgun (WGS) entry which is preliminary data.</text>
</comment>
<gene>
    <name evidence="8" type="ORF">H9724_00615</name>
</gene>
<organism evidence="8 9">
    <name type="scientific">Candidatus Gemmiger avistercoris</name>
    <dbReference type="NCBI Taxonomy" id="2838606"/>
    <lineage>
        <taxon>Bacteria</taxon>
        <taxon>Bacillati</taxon>
        <taxon>Bacillota</taxon>
        <taxon>Clostridia</taxon>
        <taxon>Eubacteriales</taxon>
        <taxon>Gemmiger</taxon>
    </lineage>
</organism>
<proteinExistence type="predicted"/>
<evidence type="ECO:0000313" key="9">
    <source>
        <dbReference type="Proteomes" id="UP000824105"/>
    </source>
</evidence>
<dbReference type="GO" id="GO:0016020">
    <property type="term" value="C:membrane"/>
    <property type="evidence" value="ECO:0007669"/>
    <property type="project" value="UniProtKB-SubCell"/>
</dbReference>
<feature type="transmembrane region" description="Helical" evidence="6">
    <location>
        <begin position="98"/>
        <end position="124"/>
    </location>
</feature>
<dbReference type="InterPro" id="IPR050352">
    <property type="entry name" value="ABCG_transporters"/>
</dbReference>
<dbReference type="Pfam" id="PF01061">
    <property type="entry name" value="ABC2_membrane"/>
    <property type="match status" value="1"/>
</dbReference>
<keyword evidence="4 6" id="KW-1133">Transmembrane helix</keyword>
<feature type="transmembrane region" description="Helical" evidence="6">
    <location>
        <begin position="144"/>
        <end position="165"/>
    </location>
</feature>
<keyword evidence="5 6" id="KW-0472">Membrane</keyword>
<evidence type="ECO:0000256" key="6">
    <source>
        <dbReference type="SAM" id="Phobius"/>
    </source>
</evidence>
<feature type="transmembrane region" description="Helical" evidence="6">
    <location>
        <begin position="177"/>
        <end position="199"/>
    </location>
</feature>
<dbReference type="GO" id="GO:0140359">
    <property type="term" value="F:ABC-type transporter activity"/>
    <property type="evidence" value="ECO:0007669"/>
    <property type="project" value="InterPro"/>
</dbReference>
<protein>
    <submittedName>
        <fullName evidence="8">ABC transporter permease</fullName>
    </submittedName>
</protein>
<feature type="domain" description="ABC-2 type transporter transmembrane" evidence="7">
    <location>
        <begin position="27"/>
        <end position="192"/>
    </location>
</feature>
<evidence type="ECO:0000256" key="4">
    <source>
        <dbReference type="ARBA" id="ARBA00022989"/>
    </source>
</evidence>
<dbReference type="PANTHER" id="PTHR48041">
    <property type="entry name" value="ABC TRANSPORTER G FAMILY MEMBER 28"/>
    <property type="match status" value="1"/>
</dbReference>
<dbReference type="Proteomes" id="UP000824105">
    <property type="component" value="Unassembled WGS sequence"/>
</dbReference>